<evidence type="ECO:0000313" key="3">
    <source>
        <dbReference type="EMBL" id="RCU48238.1"/>
    </source>
</evidence>
<feature type="region of interest" description="Disordered" evidence="1">
    <location>
        <begin position="46"/>
        <end position="66"/>
    </location>
</feature>
<comment type="caution">
    <text evidence="3">The sequence shown here is derived from an EMBL/GenBank/DDBJ whole genome shotgun (WGS) entry which is preliminary data.</text>
</comment>
<keyword evidence="2" id="KW-0472">Membrane</keyword>
<dbReference type="Proteomes" id="UP000252189">
    <property type="component" value="Unassembled WGS sequence"/>
</dbReference>
<gene>
    <name evidence="3" type="ORF">DU504_13540</name>
</gene>
<name>A0A368NCL8_9EURY</name>
<keyword evidence="4" id="KW-1185">Reference proteome</keyword>
<feature type="compositionally biased region" description="Polar residues" evidence="1">
    <location>
        <begin position="48"/>
        <end position="66"/>
    </location>
</feature>
<keyword evidence="2" id="KW-0812">Transmembrane</keyword>
<reference evidence="3 4" key="1">
    <citation type="submission" date="2018-07" db="EMBL/GenBank/DDBJ databases">
        <title>Genome sequences of Haloplanus salinus JCM 18368T.</title>
        <authorList>
            <person name="Kim Y.B."/>
            <person name="Roh S.W."/>
        </authorList>
    </citation>
    <scope>NUCLEOTIDE SEQUENCE [LARGE SCALE GENOMIC DNA]</scope>
    <source>
        <strain evidence="3 4">JCM 18368</strain>
    </source>
</reference>
<evidence type="ECO:0000313" key="4">
    <source>
        <dbReference type="Proteomes" id="UP000252189"/>
    </source>
</evidence>
<dbReference type="AlphaFoldDB" id="A0A368NCL8"/>
<dbReference type="EMBL" id="QPHM01000001">
    <property type="protein sequence ID" value="RCU48238.1"/>
    <property type="molecule type" value="Genomic_DNA"/>
</dbReference>
<evidence type="ECO:0000256" key="1">
    <source>
        <dbReference type="SAM" id="MobiDB-lite"/>
    </source>
</evidence>
<feature type="transmembrane region" description="Helical" evidence="2">
    <location>
        <begin position="12"/>
        <end position="32"/>
    </location>
</feature>
<organism evidence="3 4">
    <name type="scientific">Haloplanus salinus</name>
    <dbReference type="NCBI Taxonomy" id="1126245"/>
    <lineage>
        <taxon>Archaea</taxon>
        <taxon>Methanobacteriati</taxon>
        <taxon>Methanobacteriota</taxon>
        <taxon>Stenosarchaea group</taxon>
        <taxon>Halobacteria</taxon>
        <taxon>Halobacteriales</taxon>
        <taxon>Haloferacaceae</taxon>
        <taxon>Haloplanus</taxon>
    </lineage>
</organism>
<proteinExistence type="predicted"/>
<evidence type="ECO:0000256" key="2">
    <source>
        <dbReference type="SAM" id="Phobius"/>
    </source>
</evidence>
<protein>
    <submittedName>
        <fullName evidence="3">Uncharacterized protein</fullName>
    </submittedName>
</protein>
<accession>A0A368NCL8</accession>
<keyword evidence="2" id="KW-1133">Transmembrane helix</keyword>
<sequence length="66" mass="6922">MSSVVSCTSTLASGASVLWSLAHWLAVVALSLNERTSWMVSSHDESMSLPSLHSSHNGTTSSVSIC</sequence>